<evidence type="ECO:0000259" key="6">
    <source>
        <dbReference type="Pfam" id="PF13193"/>
    </source>
</evidence>
<comment type="similarity">
    <text evidence="1">Belongs to the ATP-dependent AMP-binding enzyme family.</text>
</comment>
<dbReference type="Pfam" id="PF00501">
    <property type="entry name" value="AMP-binding"/>
    <property type="match status" value="1"/>
</dbReference>
<evidence type="ECO:0000313" key="8">
    <source>
        <dbReference type="Proteomes" id="UP000288096"/>
    </source>
</evidence>
<evidence type="ECO:0000256" key="3">
    <source>
        <dbReference type="ARBA" id="ARBA00022741"/>
    </source>
</evidence>
<reference evidence="8" key="2">
    <citation type="submission" date="2019-01" db="EMBL/GenBank/DDBJ databases">
        <title>Genome sequence of Desulfonema ishimotonii strain Tokyo 01.</title>
        <authorList>
            <person name="Fukui M."/>
        </authorList>
    </citation>
    <scope>NUCLEOTIDE SEQUENCE [LARGE SCALE GENOMIC DNA]</scope>
    <source>
        <strain evidence="8">Tokyo 01</strain>
    </source>
</reference>
<keyword evidence="2 7" id="KW-0436">Ligase</keyword>
<dbReference type="FunFam" id="3.30.300.30:FF:000005">
    <property type="entry name" value="Acyl-coenzyme A synthetase ACSM5, mitochondrial"/>
    <property type="match status" value="1"/>
</dbReference>
<dbReference type="GO" id="GO:0015645">
    <property type="term" value="F:fatty acid ligase activity"/>
    <property type="evidence" value="ECO:0007669"/>
    <property type="project" value="TreeGrafter"/>
</dbReference>
<dbReference type="InterPro" id="IPR020845">
    <property type="entry name" value="AMP-binding_CS"/>
</dbReference>
<accession>A0A401FTF5</accession>
<dbReference type="GO" id="GO:0004321">
    <property type="term" value="F:fatty-acyl-CoA synthase activity"/>
    <property type="evidence" value="ECO:0007669"/>
    <property type="project" value="TreeGrafter"/>
</dbReference>
<evidence type="ECO:0000256" key="4">
    <source>
        <dbReference type="ARBA" id="ARBA00022840"/>
    </source>
</evidence>
<gene>
    <name evidence="7" type="ORF">DENIS_1189</name>
</gene>
<dbReference type="InterPro" id="IPR045851">
    <property type="entry name" value="AMP-bd_C_sf"/>
</dbReference>
<dbReference type="AlphaFoldDB" id="A0A401FTF5"/>
<keyword evidence="4" id="KW-0067">ATP-binding</keyword>
<feature type="domain" description="AMP-dependent synthetase/ligase" evidence="5">
    <location>
        <begin position="45"/>
        <end position="407"/>
    </location>
</feature>
<dbReference type="PANTHER" id="PTHR43605:SF10">
    <property type="entry name" value="ACYL-COA SYNTHETASE MEDIUM CHAIN FAMILY MEMBER 3"/>
    <property type="match status" value="1"/>
</dbReference>
<dbReference type="PANTHER" id="PTHR43605">
    <property type="entry name" value="ACYL-COENZYME A SYNTHETASE"/>
    <property type="match status" value="1"/>
</dbReference>
<dbReference type="PROSITE" id="PS00455">
    <property type="entry name" value="AMP_BINDING"/>
    <property type="match status" value="1"/>
</dbReference>
<dbReference type="Pfam" id="PF13193">
    <property type="entry name" value="AMP-binding_C"/>
    <property type="match status" value="1"/>
</dbReference>
<protein>
    <submittedName>
        <fullName evidence="7">Acetate--CoA ligase</fullName>
    </submittedName>
</protein>
<sequence>MYDKKISFEQLVSDFSWERELAVFSRDISKGFNFSHEACDRFADTDKVAIRWEGAGGGSRTITHRELSLLSDRVANMLREQGVRPGDRVATLMPRVPELYASLLGIWKIGAVYVPLFTAFGPEAIAYRLEHSQTRFLIAHADFRNNVKDGIKGLERIFVVQPDQGGLRDGDTDFREAVNASSGEAETATVLPDDPAIILYTSGSTGMPKGAVLSYKFFIFHVPYLRHAVWLKPEDRFWCAADPAWAYGMLHTFVPLTMGNSILVYEGRFTPEQCYRLLEKHAISNFAYAPTAFRALAAAGAELRRQYNVSLRAISSAGEPLNAETVRWAIDNLGAPICDHYGFTEAGMQVNNYNCCDMEIRPGAMGFPAPWHRVALLDERGDECDGKEPSRLGVNRNEYGTYFKGYWQDEDKTRSSCAGEWFVPGDMAWKDDDGYFWFEGRGDDVISSAGYRIGPFEVESSLVAHEAVLEAAVVGKPDPAMGEIVKAYVVLKAGYEPTPELGEAVRLFVKKTLSKHQYPREIEFVDDLPKTPSGKIQRFKLRAQAKQA</sequence>
<dbReference type="SUPFAM" id="SSF56801">
    <property type="entry name" value="Acetyl-CoA synthetase-like"/>
    <property type="match status" value="1"/>
</dbReference>
<proteinExistence type="inferred from homology"/>
<dbReference type="Proteomes" id="UP000288096">
    <property type="component" value="Unassembled WGS sequence"/>
</dbReference>
<feature type="domain" description="AMP-binding enzyme C-terminal" evidence="6">
    <location>
        <begin position="457"/>
        <end position="535"/>
    </location>
</feature>
<dbReference type="InterPro" id="IPR042099">
    <property type="entry name" value="ANL_N_sf"/>
</dbReference>
<reference evidence="8" key="1">
    <citation type="submission" date="2017-11" db="EMBL/GenBank/DDBJ databases">
        <authorList>
            <person name="Watanabe M."/>
            <person name="Kojima H."/>
        </authorList>
    </citation>
    <scope>NUCLEOTIDE SEQUENCE [LARGE SCALE GENOMIC DNA]</scope>
    <source>
        <strain evidence="8">Tokyo 01</strain>
    </source>
</reference>
<dbReference type="RefSeq" id="WP_124327678.1">
    <property type="nucleotide sequence ID" value="NZ_BEXT01000001.1"/>
</dbReference>
<dbReference type="EMBL" id="BEXT01000001">
    <property type="protein sequence ID" value="GBC60238.1"/>
    <property type="molecule type" value="Genomic_DNA"/>
</dbReference>
<dbReference type="Gene3D" id="3.40.50.12780">
    <property type="entry name" value="N-terminal domain of ligase-like"/>
    <property type="match status" value="1"/>
</dbReference>
<dbReference type="Gene3D" id="3.30.300.30">
    <property type="match status" value="1"/>
</dbReference>
<keyword evidence="3" id="KW-0547">Nucleotide-binding</keyword>
<keyword evidence="8" id="KW-1185">Reference proteome</keyword>
<evidence type="ECO:0000259" key="5">
    <source>
        <dbReference type="Pfam" id="PF00501"/>
    </source>
</evidence>
<dbReference type="GO" id="GO:0016405">
    <property type="term" value="F:CoA-ligase activity"/>
    <property type="evidence" value="ECO:0007669"/>
    <property type="project" value="UniProtKB-ARBA"/>
</dbReference>
<comment type="caution">
    <text evidence="7">The sequence shown here is derived from an EMBL/GenBank/DDBJ whole genome shotgun (WGS) entry which is preliminary data.</text>
</comment>
<dbReference type="InterPro" id="IPR051087">
    <property type="entry name" value="Mitochondrial_ACSM"/>
</dbReference>
<dbReference type="InterPro" id="IPR000873">
    <property type="entry name" value="AMP-dep_synth/lig_dom"/>
</dbReference>
<dbReference type="OrthoDB" id="9801302at2"/>
<evidence type="ECO:0000313" key="7">
    <source>
        <dbReference type="EMBL" id="GBC60238.1"/>
    </source>
</evidence>
<dbReference type="GO" id="GO:0005524">
    <property type="term" value="F:ATP binding"/>
    <property type="evidence" value="ECO:0007669"/>
    <property type="project" value="UniProtKB-KW"/>
</dbReference>
<dbReference type="GO" id="GO:0006637">
    <property type="term" value="P:acyl-CoA metabolic process"/>
    <property type="evidence" value="ECO:0007669"/>
    <property type="project" value="TreeGrafter"/>
</dbReference>
<name>A0A401FTF5_9BACT</name>
<organism evidence="7 8">
    <name type="scientific">Desulfonema ishimotonii</name>
    <dbReference type="NCBI Taxonomy" id="45657"/>
    <lineage>
        <taxon>Bacteria</taxon>
        <taxon>Pseudomonadati</taxon>
        <taxon>Thermodesulfobacteriota</taxon>
        <taxon>Desulfobacteria</taxon>
        <taxon>Desulfobacterales</taxon>
        <taxon>Desulfococcaceae</taxon>
        <taxon>Desulfonema</taxon>
    </lineage>
</organism>
<evidence type="ECO:0000256" key="2">
    <source>
        <dbReference type="ARBA" id="ARBA00022598"/>
    </source>
</evidence>
<dbReference type="GO" id="GO:0006633">
    <property type="term" value="P:fatty acid biosynthetic process"/>
    <property type="evidence" value="ECO:0007669"/>
    <property type="project" value="TreeGrafter"/>
</dbReference>
<dbReference type="InterPro" id="IPR025110">
    <property type="entry name" value="AMP-bd_C"/>
</dbReference>
<evidence type="ECO:0000256" key="1">
    <source>
        <dbReference type="ARBA" id="ARBA00006432"/>
    </source>
</evidence>